<sequence>MAVQQFQNIYIPVLIANFSHYRDNVNYNEKEDAVCKDIKIHNLLFISKFQKKMKVLIKKNDVISSSSLKV</sequence>
<reference evidence="1 2" key="1">
    <citation type="submission" date="2014-12" db="EMBL/GenBank/DDBJ databases">
        <title>Genome sequence of Flavobacterium beibuense RSKm HC5.</title>
        <authorList>
            <person name="Kim J.F."/>
            <person name="Song J.Y."/>
            <person name="Kwak M.-J."/>
            <person name="Lee S.-W."/>
        </authorList>
    </citation>
    <scope>NUCLEOTIDE SEQUENCE [LARGE SCALE GENOMIC DNA]</scope>
    <source>
        <strain evidence="1 2">RSKm HC5</strain>
    </source>
</reference>
<proteinExistence type="predicted"/>
<organism evidence="1 2">
    <name type="scientific">Flavobacterium beibuense</name>
    <dbReference type="NCBI Taxonomy" id="657326"/>
    <lineage>
        <taxon>Bacteria</taxon>
        <taxon>Pseudomonadati</taxon>
        <taxon>Bacteroidota</taxon>
        <taxon>Flavobacteriia</taxon>
        <taxon>Flavobacteriales</taxon>
        <taxon>Flavobacteriaceae</taxon>
        <taxon>Flavobacterium</taxon>
    </lineage>
</organism>
<evidence type="ECO:0000313" key="2">
    <source>
        <dbReference type="Proteomes" id="UP000289775"/>
    </source>
</evidence>
<keyword evidence="2" id="KW-1185">Reference proteome</keyword>
<dbReference type="Proteomes" id="UP000289775">
    <property type="component" value="Unassembled WGS sequence"/>
</dbReference>
<protein>
    <submittedName>
        <fullName evidence="1">Uncharacterized protein</fullName>
    </submittedName>
</protein>
<evidence type="ECO:0000313" key="1">
    <source>
        <dbReference type="EMBL" id="RYJ45487.1"/>
    </source>
</evidence>
<dbReference type="EMBL" id="JUIW01000001">
    <property type="protein sequence ID" value="RYJ45487.1"/>
    <property type="molecule type" value="Genomic_DNA"/>
</dbReference>
<dbReference type="AlphaFoldDB" id="A0A444WI52"/>
<comment type="caution">
    <text evidence="1">The sequence shown here is derived from an EMBL/GenBank/DDBJ whole genome shotgun (WGS) entry which is preliminary data.</text>
</comment>
<name>A0A444WI52_9FLAO</name>
<accession>A0A444WI52</accession>
<gene>
    <name evidence="1" type="ORF">NU09_0079</name>
</gene>